<protein>
    <submittedName>
        <fullName evidence="1">Uncharacterized protein</fullName>
    </submittedName>
</protein>
<dbReference type="Proteomes" id="UP000596202">
    <property type="component" value="Chromosome"/>
</dbReference>
<dbReference type="AlphaFoldDB" id="A0A9Q6Z2M3"/>
<name>A0A9Q6Z2M3_MYROD</name>
<accession>A0A9Q6Z2M3</accession>
<gene>
    <name evidence="1" type="ORF">I6I88_10755</name>
</gene>
<dbReference type="RefSeq" id="WP_147286404.1">
    <property type="nucleotide sequence ID" value="NZ_CP068108.1"/>
</dbReference>
<dbReference type="GeneID" id="93528139"/>
<reference evidence="1 2" key="1">
    <citation type="submission" date="2021-01" db="EMBL/GenBank/DDBJ databases">
        <title>FDA dAtabase for Regulatory Grade micrObial Sequences (FDA-ARGOS): Supporting development and validation of Infectious Disease Dx tests.</title>
        <authorList>
            <person name="Sproer C."/>
            <person name="Gronow S."/>
            <person name="Severitt S."/>
            <person name="Schroder I."/>
            <person name="Tallon L."/>
            <person name="Sadzewicz L."/>
            <person name="Zhao X."/>
            <person name="Boylan J."/>
            <person name="Ott S."/>
            <person name="Bowen H."/>
            <person name="Vavikolanu K."/>
            <person name="Mehta A."/>
            <person name="Aluvathingal J."/>
            <person name="Nadendla S."/>
            <person name="Lowell S."/>
            <person name="Myers T."/>
            <person name="Yan Y."/>
            <person name="Sichtig H."/>
        </authorList>
    </citation>
    <scope>NUCLEOTIDE SEQUENCE [LARGE SCALE GENOMIC DNA]</scope>
    <source>
        <strain evidence="1 2">FDAARGOS_1131</strain>
    </source>
</reference>
<sequence length="138" mass="16698">MKRIIVYLFYVLLFISCKKKNDIEEILLDKNGRKTEYWDYYASEDSVTYEFLGYKMLFVSKNKYQLFYLKSKNQIATDYKKKDDLIESSFEGEWDVDTDKMKMNVDVDSFIIEKYNKDTIFMKGDGFDGKFMLIKYRK</sequence>
<proteinExistence type="predicted"/>
<evidence type="ECO:0000313" key="1">
    <source>
        <dbReference type="EMBL" id="QQT98702.1"/>
    </source>
</evidence>
<dbReference type="PROSITE" id="PS51257">
    <property type="entry name" value="PROKAR_LIPOPROTEIN"/>
    <property type="match status" value="1"/>
</dbReference>
<evidence type="ECO:0000313" key="2">
    <source>
        <dbReference type="Proteomes" id="UP000596202"/>
    </source>
</evidence>
<organism evidence="1 2">
    <name type="scientific">Myroides odoratus</name>
    <name type="common">Flavobacterium odoratum</name>
    <dbReference type="NCBI Taxonomy" id="256"/>
    <lineage>
        <taxon>Bacteria</taxon>
        <taxon>Pseudomonadati</taxon>
        <taxon>Bacteroidota</taxon>
        <taxon>Flavobacteriia</taxon>
        <taxon>Flavobacteriales</taxon>
        <taxon>Flavobacteriaceae</taxon>
        <taxon>Myroides</taxon>
    </lineage>
</organism>
<dbReference type="OrthoDB" id="768940at2"/>
<dbReference type="EMBL" id="CP068108">
    <property type="protein sequence ID" value="QQT98702.1"/>
    <property type="molecule type" value="Genomic_DNA"/>
</dbReference>